<evidence type="ECO:0000313" key="5">
    <source>
        <dbReference type="EMBL" id="CAB4938342.1"/>
    </source>
</evidence>
<organism evidence="5">
    <name type="scientific">freshwater metagenome</name>
    <dbReference type="NCBI Taxonomy" id="449393"/>
    <lineage>
        <taxon>unclassified sequences</taxon>
        <taxon>metagenomes</taxon>
        <taxon>ecological metagenomes</taxon>
    </lineage>
</organism>
<reference evidence="5" key="1">
    <citation type="submission" date="2020-05" db="EMBL/GenBank/DDBJ databases">
        <authorList>
            <person name="Chiriac C."/>
            <person name="Salcher M."/>
            <person name="Ghai R."/>
            <person name="Kavagutti S V."/>
        </authorList>
    </citation>
    <scope>NUCLEOTIDE SEQUENCE</scope>
</reference>
<dbReference type="EMBL" id="CAFBNB010000217">
    <property type="protein sequence ID" value="CAB4938342.1"/>
    <property type="molecule type" value="Genomic_DNA"/>
</dbReference>
<comment type="subcellular location">
    <subcellularLocation>
        <location evidence="1">Cell envelope</location>
    </subcellularLocation>
</comment>
<gene>
    <name evidence="5" type="ORF">UFOPK3720_01127</name>
</gene>
<dbReference type="SUPFAM" id="SSF53822">
    <property type="entry name" value="Periplasmic binding protein-like I"/>
    <property type="match status" value="1"/>
</dbReference>
<feature type="domain" description="Periplasmic binding protein" evidence="4">
    <location>
        <begin position="65"/>
        <end position="329"/>
    </location>
</feature>
<dbReference type="Gene3D" id="3.40.50.2300">
    <property type="match status" value="2"/>
</dbReference>
<name>A0A6J7J7B6_9ZZZZ</name>
<dbReference type="Pfam" id="PF13407">
    <property type="entry name" value="Peripla_BP_4"/>
    <property type="match status" value="1"/>
</dbReference>
<dbReference type="GO" id="GO:0030246">
    <property type="term" value="F:carbohydrate binding"/>
    <property type="evidence" value="ECO:0007669"/>
    <property type="project" value="UniProtKB-ARBA"/>
</dbReference>
<dbReference type="InterPro" id="IPR025997">
    <property type="entry name" value="SBP_2_dom"/>
</dbReference>
<evidence type="ECO:0000256" key="3">
    <source>
        <dbReference type="ARBA" id="ARBA00022729"/>
    </source>
</evidence>
<keyword evidence="3" id="KW-0732">Signal</keyword>
<dbReference type="AlphaFoldDB" id="A0A6J7J7B6"/>
<dbReference type="PANTHER" id="PTHR46847:SF1">
    <property type="entry name" value="D-ALLOSE-BINDING PERIPLASMIC PROTEIN-RELATED"/>
    <property type="match status" value="1"/>
</dbReference>
<dbReference type="PANTHER" id="PTHR46847">
    <property type="entry name" value="D-ALLOSE-BINDING PERIPLASMIC PROTEIN-RELATED"/>
    <property type="match status" value="1"/>
</dbReference>
<dbReference type="GO" id="GO:0030313">
    <property type="term" value="C:cell envelope"/>
    <property type="evidence" value="ECO:0007669"/>
    <property type="project" value="UniProtKB-SubCell"/>
</dbReference>
<dbReference type="PROSITE" id="PS51257">
    <property type="entry name" value="PROKAR_LIPOPROTEIN"/>
    <property type="match status" value="1"/>
</dbReference>
<proteinExistence type="inferred from homology"/>
<evidence type="ECO:0000259" key="4">
    <source>
        <dbReference type="Pfam" id="PF13407"/>
    </source>
</evidence>
<dbReference type="CDD" id="cd01536">
    <property type="entry name" value="PBP1_ABC_sugar_binding-like"/>
    <property type="match status" value="1"/>
</dbReference>
<evidence type="ECO:0000256" key="1">
    <source>
        <dbReference type="ARBA" id="ARBA00004196"/>
    </source>
</evidence>
<protein>
    <submittedName>
        <fullName evidence="5">Unannotated protein</fullName>
    </submittedName>
</protein>
<comment type="similarity">
    <text evidence="2">Belongs to the bacterial solute-binding protein 2 family.</text>
</comment>
<evidence type="ECO:0000256" key="2">
    <source>
        <dbReference type="ARBA" id="ARBA00007639"/>
    </source>
</evidence>
<dbReference type="InterPro" id="IPR028082">
    <property type="entry name" value="Peripla_BP_I"/>
</dbReference>
<sequence>MKRTKGVNVKHKQTIGVIGSVITAAALFTGCSSSSDAGSAASSAPSTIASEGAAASAPSATPFRVGLSWNEKNIALVQAWQDYMQQLAVDQGLNIEWVINVADNDPSRQASNIEDLINQKVDVIVARAEDSAAIGASIKAAEAAGIPFVTFDRSSSTDKPTAHVGGDSYDQALTTANGLADILTQAGVKGQCIELQGALTDVNAVNRSKGFADVDATSDAFEIIAQVPTEWKPELFLSGATNALRANPDANCLMIASDFALPSVQSALEGAGKWAPTGEGNHMWFATQDVFPEAYTAMKANYIDVGTTYDAYAHAQELVRVLGALQAGQDPGCGADGCLAKGRVATPQTVDSLENLWSRDYNPDGTKK</sequence>
<accession>A0A6J7J7B6</accession>